<dbReference type="SUPFAM" id="SSF48239">
    <property type="entry name" value="Terpenoid cyclases/Protein prenyltransferases"/>
    <property type="match status" value="1"/>
</dbReference>
<dbReference type="Gene3D" id="1.50.10.20">
    <property type="match status" value="1"/>
</dbReference>
<comment type="similarity">
    <text evidence="1 9">Belongs to the protein prenyltransferase subunit beta family.</text>
</comment>
<evidence type="ECO:0000256" key="1">
    <source>
        <dbReference type="ARBA" id="ARBA00010497"/>
    </source>
</evidence>
<evidence type="ECO:0000313" key="12">
    <source>
        <dbReference type="EMBL" id="PSS13227.1"/>
    </source>
</evidence>
<keyword evidence="7" id="KW-0677">Repeat</keyword>
<evidence type="ECO:0000259" key="11">
    <source>
        <dbReference type="Pfam" id="PF00432"/>
    </source>
</evidence>
<dbReference type="EMBL" id="KZ679014">
    <property type="protein sequence ID" value="PSS13227.1"/>
    <property type="molecule type" value="Genomic_DNA"/>
</dbReference>
<dbReference type="InterPro" id="IPR008930">
    <property type="entry name" value="Terpenoid_cyclase/PrenylTrfase"/>
</dbReference>
<evidence type="ECO:0000256" key="4">
    <source>
        <dbReference type="ARBA" id="ARBA00022602"/>
    </source>
</evidence>
<dbReference type="FunCoup" id="A0A2T3AX20">
    <property type="interactions" value="693"/>
</dbReference>
<comment type="cofactor">
    <cofactor evidence="9">
        <name>Zn(2+)</name>
        <dbReference type="ChEBI" id="CHEBI:29105"/>
    </cofactor>
    <text evidence="9">Binds 1 zinc ion per subunit.</text>
</comment>
<feature type="domain" description="Prenyltransferase alpha-alpha toroid" evidence="11">
    <location>
        <begin position="141"/>
        <end position="521"/>
    </location>
</feature>
<dbReference type="GO" id="GO:0097354">
    <property type="term" value="P:prenylation"/>
    <property type="evidence" value="ECO:0007669"/>
    <property type="project" value="UniProtKB-UniRule"/>
</dbReference>
<dbReference type="EC" id="2.5.1.58" evidence="2 9"/>
<dbReference type="Pfam" id="PF00432">
    <property type="entry name" value="Prenyltrans"/>
    <property type="match status" value="1"/>
</dbReference>
<feature type="region of interest" description="Disordered" evidence="10">
    <location>
        <begin position="24"/>
        <end position="44"/>
    </location>
</feature>
<keyword evidence="8 9" id="KW-0862">Zinc</keyword>
<comment type="subunit">
    <text evidence="9">Heterodimer of an alpha and a beta subunit.</text>
</comment>
<evidence type="ECO:0000256" key="7">
    <source>
        <dbReference type="ARBA" id="ARBA00022737"/>
    </source>
</evidence>
<dbReference type="InParanoid" id="A0A2T3AX20"/>
<dbReference type="PANTHER" id="PTHR11774">
    <property type="entry name" value="GERANYLGERANYL TRANSFERASE TYPE BETA SUBUNIT"/>
    <property type="match status" value="1"/>
</dbReference>
<comment type="function">
    <text evidence="9">Catalyzes the transfer of a farnesyl moiety from farnesyl diphosphate to a cysteine at the fourth position from the C-terminus of several proteins. The beta subunit is responsible for peptide-binding.</text>
</comment>
<feature type="compositionally biased region" description="Low complexity" evidence="10">
    <location>
        <begin position="24"/>
        <end position="37"/>
    </location>
</feature>
<name>A0A2T3AX20_AMORE</name>
<dbReference type="RefSeq" id="XP_024719218.1">
    <property type="nucleotide sequence ID" value="XM_024866912.1"/>
</dbReference>
<keyword evidence="6 9" id="KW-0479">Metal-binding</keyword>
<dbReference type="GO" id="GO:0008270">
    <property type="term" value="F:zinc ion binding"/>
    <property type="evidence" value="ECO:0007669"/>
    <property type="project" value="UniProtKB-UniRule"/>
</dbReference>
<dbReference type="InterPro" id="IPR045089">
    <property type="entry name" value="PGGT1B-like"/>
</dbReference>
<accession>A0A2T3AX20</accession>
<dbReference type="GO" id="GO:0005965">
    <property type="term" value="C:protein farnesyltransferase complex"/>
    <property type="evidence" value="ECO:0007669"/>
    <property type="project" value="UniProtKB-UniRule"/>
</dbReference>
<dbReference type="STRING" id="857342.A0A2T3AX20"/>
<protein>
    <recommendedName>
        <fullName evidence="3 9">Protein farnesyltransferase subunit beta</fullName>
        <shortName evidence="9">FTase-beta</shortName>
        <ecNumber evidence="2 9">2.5.1.58</ecNumber>
    </recommendedName>
</protein>
<evidence type="ECO:0000313" key="13">
    <source>
        <dbReference type="Proteomes" id="UP000241818"/>
    </source>
</evidence>
<comment type="catalytic activity">
    <reaction evidence="9">
        <text>L-cysteinyl-[protein] + (2E,6E)-farnesyl diphosphate = S-(2E,6E)-farnesyl-L-cysteinyl-[protein] + diphosphate</text>
        <dbReference type="Rhea" id="RHEA:13345"/>
        <dbReference type="Rhea" id="RHEA-COMP:10131"/>
        <dbReference type="Rhea" id="RHEA-COMP:11535"/>
        <dbReference type="ChEBI" id="CHEBI:29950"/>
        <dbReference type="ChEBI" id="CHEBI:33019"/>
        <dbReference type="ChEBI" id="CHEBI:86019"/>
        <dbReference type="ChEBI" id="CHEBI:175763"/>
    </reaction>
</comment>
<evidence type="ECO:0000256" key="2">
    <source>
        <dbReference type="ARBA" id="ARBA00012702"/>
    </source>
</evidence>
<evidence type="ECO:0000256" key="8">
    <source>
        <dbReference type="ARBA" id="ARBA00022833"/>
    </source>
</evidence>
<evidence type="ECO:0000256" key="5">
    <source>
        <dbReference type="ARBA" id="ARBA00022679"/>
    </source>
</evidence>
<evidence type="ECO:0000256" key="3">
    <source>
        <dbReference type="ARBA" id="ARBA00015798"/>
    </source>
</evidence>
<dbReference type="FunFam" id="1.50.10.20:FF:000014">
    <property type="entry name" value="Protein farnesyltransferase subunit beta"/>
    <property type="match status" value="1"/>
</dbReference>
<keyword evidence="4 9" id="KW-0637">Prenyltransferase</keyword>
<organism evidence="12 13">
    <name type="scientific">Amorphotheca resinae ATCC 22711</name>
    <dbReference type="NCBI Taxonomy" id="857342"/>
    <lineage>
        <taxon>Eukaryota</taxon>
        <taxon>Fungi</taxon>
        <taxon>Dikarya</taxon>
        <taxon>Ascomycota</taxon>
        <taxon>Pezizomycotina</taxon>
        <taxon>Leotiomycetes</taxon>
        <taxon>Helotiales</taxon>
        <taxon>Amorphothecaceae</taxon>
        <taxon>Amorphotheca</taxon>
    </lineage>
</organism>
<sequence length="540" mass="59502">MTFLVKGKKHHHSVLFKRRAPASSGLVSSSSSISSGGQFDRALHDDHENKKPEFTSEEPVENEEEAVEKRFYVYRPANTPITMSAKTARPMIPDLFTSFPPLRDPLDTQTSQVQDETIRECLRFLSGTQRVTCNDHGVPHLDRKRHIQFLHKSLKGLPAGYAAADASRPWMFYWALAGLSVMGEDISEYRERLISTVRPIQNATGGFGGGNGQMSHLAPTYAIILSLAMVGGREALDLIDRRAMWKWLGALKQPDGGFQMSVGGEEDVRGAYCAVVAITLLNLPLDLPRESPAWSREGDTLLTGLPEWLARCQTFEGGISHKPDAEAHGAYAFLALACLCILGAPHVTIPKYLDVPLLTSWLSARQYAPEGGFAGRTNKLVDGCYSHWVGACWPLVQACLDGPSLKPSVGAKYPVAPAPSVGSLYSREGLIRYILCCCQDQTKRGGLRDKPSHNSDSYHTCYVLAGLSSAQHKWHFTTATTEVDSSGTLLSAYQWQSEPIIEETQVYDEEDRVGTLHPVFVIPEGIAEKTREYFESKGGF</sequence>
<gene>
    <name evidence="12" type="ORF">M430DRAFT_36334</name>
</gene>
<dbReference type="OrthoDB" id="10261146at2759"/>
<dbReference type="CDD" id="cd02893">
    <property type="entry name" value="FTase"/>
    <property type="match status" value="1"/>
</dbReference>
<evidence type="ECO:0000256" key="10">
    <source>
        <dbReference type="SAM" id="MobiDB-lite"/>
    </source>
</evidence>
<dbReference type="PANTHER" id="PTHR11774:SF6">
    <property type="entry name" value="PROTEIN FARNESYLTRANSFERASE SUBUNIT BETA"/>
    <property type="match status" value="1"/>
</dbReference>
<evidence type="ECO:0000256" key="6">
    <source>
        <dbReference type="ARBA" id="ARBA00022723"/>
    </source>
</evidence>
<dbReference type="AlphaFoldDB" id="A0A2T3AX20"/>
<keyword evidence="13" id="KW-1185">Reference proteome</keyword>
<dbReference type="GO" id="GO:0004660">
    <property type="term" value="F:protein farnesyltransferase activity"/>
    <property type="evidence" value="ECO:0007669"/>
    <property type="project" value="UniProtKB-UniRule"/>
</dbReference>
<proteinExistence type="inferred from homology"/>
<reference evidence="12 13" key="1">
    <citation type="journal article" date="2018" name="New Phytol.">
        <title>Comparative genomics and transcriptomics depict ericoid mycorrhizal fungi as versatile saprotrophs and plant mutualists.</title>
        <authorList>
            <person name="Martino E."/>
            <person name="Morin E."/>
            <person name="Grelet G.A."/>
            <person name="Kuo A."/>
            <person name="Kohler A."/>
            <person name="Daghino S."/>
            <person name="Barry K.W."/>
            <person name="Cichocki N."/>
            <person name="Clum A."/>
            <person name="Dockter R.B."/>
            <person name="Hainaut M."/>
            <person name="Kuo R.C."/>
            <person name="LaButti K."/>
            <person name="Lindahl B.D."/>
            <person name="Lindquist E.A."/>
            <person name="Lipzen A."/>
            <person name="Khouja H.R."/>
            <person name="Magnuson J."/>
            <person name="Murat C."/>
            <person name="Ohm R.A."/>
            <person name="Singer S.W."/>
            <person name="Spatafora J.W."/>
            <person name="Wang M."/>
            <person name="Veneault-Fourrey C."/>
            <person name="Henrissat B."/>
            <person name="Grigoriev I.V."/>
            <person name="Martin F.M."/>
            <person name="Perotto S."/>
        </authorList>
    </citation>
    <scope>NUCLEOTIDE SEQUENCE [LARGE SCALE GENOMIC DNA]</scope>
    <source>
        <strain evidence="12 13">ATCC 22711</strain>
    </source>
</reference>
<dbReference type="GeneID" id="36574993"/>
<keyword evidence="5 9" id="KW-0808">Transferase</keyword>
<dbReference type="InterPro" id="IPR026872">
    <property type="entry name" value="FTB"/>
</dbReference>
<dbReference type="InterPro" id="IPR001330">
    <property type="entry name" value="Prenyltrans"/>
</dbReference>
<dbReference type="Proteomes" id="UP000241818">
    <property type="component" value="Unassembled WGS sequence"/>
</dbReference>
<evidence type="ECO:0000256" key="9">
    <source>
        <dbReference type="RuleBase" id="RU365056"/>
    </source>
</evidence>